<feature type="transmembrane region" description="Helical" evidence="2">
    <location>
        <begin position="486"/>
        <end position="504"/>
    </location>
</feature>
<keyword evidence="2" id="KW-0472">Membrane</keyword>
<accession>A0ABT4A0Y5</accession>
<reference evidence="5 6" key="1">
    <citation type="submission" date="2022-11" db="EMBL/GenBank/DDBJ databases">
        <title>Minimal conservation of predation-associated metabolite biosynthetic gene clusters underscores biosynthetic potential of Myxococcota including descriptions for ten novel species: Archangium lansinium sp. nov., Myxococcus landrumus sp. nov., Nannocystis bai.</title>
        <authorList>
            <person name="Ahearne A."/>
            <person name="Stevens C."/>
            <person name="Phillips K."/>
        </authorList>
    </citation>
    <scope>NUCLEOTIDE SEQUENCE [LARGE SCALE GENOMIC DNA]</scope>
    <source>
        <strain evidence="5 6">MIWBW</strain>
    </source>
</reference>
<dbReference type="InterPro" id="IPR050927">
    <property type="entry name" value="TRPM"/>
</dbReference>
<keyword evidence="6" id="KW-1185">Reference proteome</keyword>
<dbReference type="InterPro" id="IPR041482">
    <property type="entry name" value="LSDAT_prok"/>
</dbReference>
<keyword evidence="2" id="KW-0812">Transmembrane</keyword>
<gene>
    <name evidence="5" type="ORF">OV287_12415</name>
</gene>
<feature type="region of interest" description="Disordered" evidence="1">
    <location>
        <begin position="148"/>
        <end position="168"/>
    </location>
</feature>
<name>A0ABT4A0Y5_9BACT</name>
<dbReference type="Pfam" id="PF18181">
    <property type="entry name" value="SLATT_1"/>
    <property type="match status" value="1"/>
</dbReference>
<protein>
    <submittedName>
        <fullName evidence="5">DUF4231 domain-containing protein</fullName>
    </submittedName>
</protein>
<feature type="transmembrane region" description="Helical" evidence="2">
    <location>
        <begin position="510"/>
        <end position="528"/>
    </location>
</feature>
<dbReference type="PANTHER" id="PTHR13800:SF12">
    <property type="entry name" value="TRANSIENT RECEPTOR POTENTIAL CATION CHANNEL SUBFAMILY M MEMBER-LIKE 2"/>
    <property type="match status" value="1"/>
</dbReference>
<feature type="region of interest" description="Disordered" evidence="1">
    <location>
        <begin position="1"/>
        <end position="34"/>
    </location>
</feature>
<dbReference type="Pfam" id="PF14015">
    <property type="entry name" value="DUF4231"/>
    <property type="match status" value="1"/>
</dbReference>
<evidence type="ECO:0000256" key="2">
    <source>
        <dbReference type="SAM" id="Phobius"/>
    </source>
</evidence>
<evidence type="ECO:0000259" key="4">
    <source>
        <dbReference type="Pfam" id="PF18181"/>
    </source>
</evidence>
<keyword evidence="2" id="KW-1133">Transmembrane helix</keyword>
<evidence type="ECO:0000313" key="5">
    <source>
        <dbReference type="EMBL" id="MCY1075299.1"/>
    </source>
</evidence>
<dbReference type="RefSeq" id="WP_267534238.1">
    <property type="nucleotide sequence ID" value="NZ_JAPNKA010000001.1"/>
</dbReference>
<evidence type="ECO:0000256" key="1">
    <source>
        <dbReference type="SAM" id="MobiDB-lite"/>
    </source>
</evidence>
<feature type="compositionally biased region" description="Pro residues" evidence="1">
    <location>
        <begin position="17"/>
        <end position="34"/>
    </location>
</feature>
<sequence>MVRWRVVHQGDSGRAGPPRPGPEVPLPPPGGLLAPPPVSTRELLFANGNSARQATVSPDADPTEVLRALGTPRPHSLLLLIGGADELDPALGARVEQLFSRGLVPAATESGALILDGGTRTGIMSLIGRGIAESGHCCPLVGVAPEGRVASPGDSATEQDDSRAELDPNHSHFVLVHGNAWGDETDMLLRLASALAREVPVVVVLVNGGNITKEELLRAVRHHWPIVVIQGSGRLADELSTARHTHSLAGTDPVLAEIIGEGRIVLFPLEGAAHAFERLLRRHLGEETVLTLGWQRCASYDTNAAREQRTFRRHQCWVLVLGVASTAAVLLKTQLASLGLGAPGTFSAHLLQAIILGLAASMTVLVAATSRFKAGSKWINLRANAEAIKREIYRYRCQESPHVARPPGPYAQELAGKLRALSHQQLRNDPHFAALRSYTGPLPPPGCVAPGDDGFSPLTPARYIQLRLDDQLTYYHCRIDKLDRHWVAMQWTVTILGGIGTILAATQFALWVALTTALVMALTTYVGYQQSEARLTKYQQAATDLENVKAWWSALSKEEQRDYRKFDILVDDTEFILQNEVSGWVQDMKEILLRLETRREREAEKVPTRTSPLH</sequence>
<dbReference type="InterPro" id="IPR025325">
    <property type="entry name" value="DUF4231"/>
</dbReference>
<dbReference type="PANTHER" id="PTHR13800">
    <property type="entry name" value="TRANSIENT RECEPTOR POTENTIAL CATION CHANNEL, SUBFAMILY M, MEMBER 6"/>
    <property type="match status" value="1"/>
</dbReference>
<proteinExistence type="predicted"/>
<feature type="domain" description="LSDAT prokaryote" evidence="3">
    <location>
        <begin position="76"/>
        <end position="246"/>
    </location>
</feature>
<feature type="domain" description="SMODS and SLOG-associating 2TM effector" evidence="4">
    <location>
        <begin position="463"/>
        <end position="584"/>
    </location>
</feature>
<dbReference type="EMBL" id="JAPNKA010000001">
    <property type="protein sequence ID" value="MCY1075299.1"/>
    <property type="molecule type" value="Genomic_DNA"/>
</dbReference>
<evidence type="ECO:0000259" key="3">
    <source>
        <dbReference type="Pfam" id="PF18171"/>
    </source>
</evidence>
<dbReference type="Proteomes" id="UP001207654">
    <property type="component" value="Unassembled WGS sequence"/>
</dbReference>
<organism evidence="5 6">
    <name type="scientific">Archangium lansingense</name>
    <dbReference type="NCBI Taxonomy" id="2995310"/>
    <lineage>
        <taxon>Bacteria</taxon>
        <taxon>Pseudomonadati</taxon>
        <taxon>Myxococcota</taxon>
        <taxon>Myxococcia</taxon>
        <taxon>Myxococcales</taxon>
        <taxon>Cystobacterineae</taxon>
        <taxon>Archangiaceae</taxon>
        <taxon>Archangium</taxon>
    </lineage>
</organism>
<dbReference type="Pfam" id="PF18171">
    <property type="entry name" value="LSDAT_prok"/>
    <property type="match status" value="1"/>
</dbReference>
<comment type="caution">
    <text evidence="5">The sequence shown here is derived from an EMBL/GenBank/DDBJ whole genome shotgun (WGS) entry which is preliminary data.</text>
</comment>
<feature type="transmembrane region" description="Helical" evidence="2">
    <location>
        <begin position="346"/>
        <end position="368"/>
    </location>
</feature>
<evidence type="ECO:0000313" key="6">
    <source>
        <dbReference type="Proteomes" id="UP001207654"/>
    </source>
</evidence>
<feature type="transmembrane region" description="Helical" evidence="2">
    <location>
        <begin position="316"/>
        <end position="340"/>
    </location>
</feature>
<dbReference type="NCBIfam" id="NF033634">
    <property type="entry name" value="SLATT_1"/>
    <property type="match status" value="1"/>
</dbReference>
<dbReference type="InterPro" id="IPR040884">
    <property type="entry name" value="SLATT_1"/>
</dbReference>